<dbReference type="AlphaFoldDB" id="A0A3B0SSC7"/>
<dbReference type="Gene3D" id="1.20.1560.10">
    <property type="entry name" value="ABC transporter type 1, transmembrane domain"/>
    <property type="match status" value="1"/>
</dbReference>
<protein>
    <submittedName>
        <fullName evidence="12">Heterodimeric efflux ABC transporter, permease/ATP-binding subunit 1</fullName>
    </submittedName>
</protein>
<keyword evidence="2" id="KW-0813">Transport</keyword>
<dbReference type="EMBL" id="UOEK01000311">
    <property type="protein sequence ID" value="VAW05182.1"/>
    <property type="molecule type" value="Genomic_DNA"/>
</dbReference>
<evidence type="ECO:0000256" key="9">
    <source>
        <dbReference type="SAM" id="Phobius"/>
    </source>
</evidence>
<dbReference type="SUPFAM" id="SSF90123">
    <property type="entry name" value="ABC transporter transmembrane region"/>
    <property type="match status" value="1"/>
</dbReference>
<keyword evidence="5" id="KW-0547">Nucleotide-binding</keyword>
<dbReference type="Pfam" id="PF00005">
    <property type="entry name" value="ABC_tran"/>
    <property type="match status" value="1"/>
</dbReference>
<evidence type="ECO:0000256" key="6">
    <source>
        <dbReference type="ARBA" id="ARBA00022840"/>
    </source>
</evidence>
<feature type="transmembrane region" description="Helical" evidence="9">
    <location>
        <begin position="241"/>
        <end position="262"/>
    </location>
</feature>
<evidence type="ECO:0000256" key="2">
    <source>
        <dbReference type="ARBA" id="ARBA00022448"/>
    </source>
</evidence>
<dbReference type="GO" id="GO:0016887">
    <property type="term" value="F:ATP hydrolysis activity"/>
    <property type="evidence" value="ECO:0007669"/>
    <property type="project" value="InterPro"/>
</dbReference>
<dbReference type="InterPro" id="IPR027417">
    <property type="entry name" value="P-loop_NTPase"/>
</dbReference>
<comment type="subcellular location">
    <subcellularLocation>
        <location evidence="1">Cell membrane</location>
        <topology evidence="1">Multi-pass membrane protein</topology>
    </subcellularLocation>
</comment>
<dbReference type="GO" id="GO:0005886">
    <property type="term" value="C:plasma membrane"/>
    <property type="evidence" value="ECO:0007669"/>
    <property type="project" value="UniProtKB-SubCell"/>
</dbReference>
<dbReference type="PANTHER" id="PTHR43394">
    <property type="entry name" value="ATP-DEPENDENT PERMEASE MDL1, MITOCHONDRIAL"/>
    <property type="match status" value="1"/>
</dbReference>
<evidence type="ECO:0000256" key="5">
    <source>
        <dbReference type="ARBA" id="ARBA00022741"/>
    </source>
</evidence>
<feature type="domain" description="ABC transporter" evidence="10">
    <location>
        <begin position="338"/>
        <end position="574"/>
    </location>
</feature>
<evidence type="ECO:0000259" key="11">
    <source>
        <dbReference type="PROSITE" id="PS50929"/>
    </source>
</evidence>
<evidence type="ECO:0000313" key="12">
    <source>
        <dbReference type="EMBL" id="VAW05182.1"/>
    </source>
</evidence>
<dbReference type="SMART" id="SM00382">
    <property type="entry name" value="AAA"/>
    <property type="match status" value="1"/>
</dbReference>
<dbReference type="PROSITE" id="PS50893">
    <property type="entry name" value="ABC_TRANSPORTER_2"/>
    <property type="match status" value="1"/>
</dbReference>
<dbReference type="GO" id="GO:0015421">
    <property type="term" value="F:ABC-type oligopeptide transporter activity"/>
    <property type="evidence" value="ECO:0007669"/>
    <property type="project" value="TreeGrafter"/>
</dbReference>
<name>A0A3B0SSC7_9ZZZZ</name>
<dbReference type="GO" id="GO:0005524">
    <property type="term" value="F:ATP binding"/>
    <property type="evidence" value="ECO:0007669"/>
    <property type="project" value="UniProtKB-KW"/>
</dbReference>
<dbReference type="InterPro" id="IPR011527">
    <property type="entry name" value="ABC1_TM_dom"/>
</dbReference>
<evidence type="ECO:0000256" key="4">
    <source>
        <dbReference type="ARBA" id="ARBA00022692"/>
    </source>
</evidence>
<feature type="transmembrane region" description="Helical" evidence="9">
    <location>
        <begin position="137"/>
        <end position="157"/>
    </location>
</feature>
<feature type="domain" description="ABC transmembrane type-1" evidence="11">
    <location>
        <begin position="24"/>
        <end position="305"/>
    </location>
</feature>
<dbReference type="InterPro" id="IPR039421">
    <property type="entry name" value="Type_1_exporter"/>
</dbReference>
<dbReference type="FunFam" id="3.40.50.300:FF:000299">
    <property type="entry name" value="ABC transporter ATP-binding protein/permease"/>
    <property type="match status" value="1"/>
</dbReference>
<dbReference type="Gene3D" id="3.40.50.300">
    <property type="entry name" value="P-loop containing nucleotide triphosphate hydrolases"/>
    <property type="match status" value="1"/>
</dbReference>
<sequence>MIPIRSYVSLLSRYLRRVKARMTVLAGFALGGIALQLLLPQLIGRFIDDAIGGAATDQLIPLALWFLVVALTRQALAIATTWLAEDVGWRSTNELRSDLTRHVLDLDMGFHKEHTPGELIERVDGDVTALSEFFSAFVVKVVGNGLLVMGILILITFEHALVGLVLSVFTLATLALMMAVQTVAIPWWKTQRASSAELMGFLGEQLSGTEDIRANGGVGFMVHTFTDILRRWLPRRVRSRLGFAMLWGTGIVHFVVGATLVMWLGTRYLGPGGLTLGGVYLIFHYTEMTRNPMDEIRSQMEVFQKAGAGIDRVTELMERRSNLDTSGTTAIPSGALSVVFDHMSFAYADDEASTVLHDIDVSIAPGRVVGVLGRSGSGKSTMAKVLTRLYDPTQGRVLLGGVDPREASLHDLRRSVGMVTQDVQLFRTTVRNNLTFFDAAINDERLMSVLADLGLSNWLDSLPNGLDTMLESGAGGLSAGQAQLLAFTRIFLKNPGLVILDEASSRLDPATEAMIESAVAAVIMDRTAFVIAHHLGTVARADDIMIIENGTVIEFGERTTLQADPTSRFSRLLASGMEEVLA</sequence>
<evidence type="ECO:0000256" key="8">
    <source>
        <dbReference type="ARBA" id="ARBA00023136"/>
    </source>
</evidence>
<keyword evidence="7 9" id="KW-1133">Transmembrane helix</keyword>
<keyword evidence="3" id="KW-1003">Cell membrane</keyword>
<evidence type="ECO:0000256" key="3">
    <source>
        <dbReference type="ARBA" id="ARBA00022475"/>
    </source>
</evidence>
<dbReference type="InterPro" id="IPR003439">
    <property type="entry name" value="ABC_transporter-like_ATP-bd"/>
</dbReference>
<dbReference type="InterPro" id="IPR003593">
    <property type="entry name" value="AAA+_ATPase"/>
</dbReference>
<evidence type="ECO:0000256" key="1">
    <source>
        <dbReference type="ARBA" id="ARBA00004651"/>
    </source>
</evidence>
<evidence type="ECO:0000256" key="7">
    <source>
        <dbReference type="ARBA" id="ARBA00022989"/>
    </source>
</evidence>
<feature type="transmembrane region" description="Helical" evidence="9">
    <location>
        <begin position="59"/>
        <end position="84"/>
    </location>
</feature>
<organism evidence="12">
    <name type="scientific">hydrothermal vent metagenome</name>
    <dbReference type="NCBI Taxonomy" id="652676"/>
    <lineage>
        <taxon>unclassified sequences</taxon>
        <taxon>metagenomes</taxon>
        <taxon>ecological metagenomes</taxon>
    </lineage>
</organism>
<keyword evidence="8 9" id="KW-0472">Membrane</keyword>
<reference evidence="12" key="1">
    <citation type="submission" date="2018-06" db="EMBL/GenBank/DDBJ databases">
        <authorList>
            <person name="Zhirakovskaya E."/>
        </authorList>
    </citation>
    <scope>NUCLEOTIDE SEQUENCE</scope>
</reference>
<accession>A0A3B0SSC7</accession>
<dbReference type="Pfam" id="PF00664">
    <property type="entry name" value="ABC_membrane"/>
    <property type="match status" value="1"/>
</dbReference>
<keyword evidence="6 12" id="KW-0067">ATP-binding</keyword>
<feature type="transmembrane region" description="Helical" evidence="9">
    <location>
        <begin position="163"/>
        <end position="188"/>
    </location>
</feature>
<evidence type="ECO:0000259" key="10">
    <source>
        <dbReference type="PROSITE" id="PS50893"/>
    </source>
</evidence>
<gene>
    <name evidence="12" type="ORF">MNBD_ACTINO02-2168</name>
</gene>
<proteinExistence type="predicted"/>
<keyword evidence="4 9" id="KW-0812">Transmembrane</keyword>
<dbReference type="SUPFAM" id="SSF52540">
    <property type="entry name" value="P-loop containing nucleoside triphosphate hydrolases"/>
    <property type="match status" value="1"/>
</dbReference>
<dbReference type="InterPro" id="IPR036640">
    <property type="entry name" value="ABC1_TM_sf"/>
</dbReference>
<dbReference type="PANTHER" id="PTHR43394:SF1">
    <property type="entry name" value="ATP-BINDING CASSETTE SUB-FAMILY B MEMBER 10, MITOCHONDRIAL"/>
    <property type="match status" value="1"/>
</dbReference>
<feature type="transmembrane region" description="Helical" evidence="9">
    <location>
        <begin position="20"/>
        <end position="39"/>
    </location>
</feature>
<dbReference type="PROSITE" id="PS50929">
    <property type="entry name" value="ABC_TM1F"/>
    <property type="match status" value="1"/>
</dbReference>
<dbReference type="CDD" id="cd07346">
    <property type="entry name" value="ABC_6TM_exporters"/>
    <property type="match status" value="1"/>
</dbReference>